<reference evidence="2" key="1">
    <citation type="journal article" date="2017" name="Gigascience">
        <title>The genome draft of coconut (Cocos nucifera).</title>
        <authorList>
            <person name="Xiao Y."/>
            <person name="Xu P."/>
            <person name="Fan H."/>
            <person name="Baudouin L."/>
            <person name="Xia W."/>
            <person name="Bocs S."/>
            <person name="Xu J."/>
            <person name="Li Q."/>
            <person name="Guo A."/>
            <person name="Zhou L."/>
            <person name="Li J."/>
            <person name="Wu Y."/>
            <person name="Ma Z."/>
            <person name="Armero A."/>
            <person name="Issali A.E."/>
            <person name="Liu N."/>
            <person name="Peng M."/>
            <person name="Yang Y."/>
        </authorList>
    </citation>
    <scope>NUCLEOTIDE SEQUENCE</scope>
    <source>
        <tissue evidence="2">Spear leaf of Hainan Tall coconut</tissue>
    </source>
</reference>
<name>A0A8K0I6Q6_COCNU</name>
<comment type="caution">
    <text evidence="2">The sequence shown here is derived from an EMBL/GenBank/DDBJ whole genome shotgun (WGS) entry which is preliminary data.</text>
</comment>
<keyword evidence="3" id="KW-1185">Reference proteome</keyword>
<gene>
    <name evidence="2" type="ORF">COCNU_04G012460</name>
</gene>
<feature type="compositionally biased region" description="Basic and acidic residues" evidence="1">
    <location>
        <begin position="70"/>
        <end position="89"/>
    </location>
</feature>
<feature type="region of interest" description="Disordered" evidence="1">
    <location>
        <begin position="63"/>
        <end position="120"/>
    </location>
</feature>
<dbReference type="PANTHER" id="PTHR37758:SF1">
    <property type="entry name" value="OS03G0334300 PROTEIN"/>
    <property type="match status" value="1"/>
</dbReference>
<dbReference type="OrthoDB" id="773160at2759"/>
<proteinExistence type="predicted"/>
<evidence type="ECO:0000313" key="2">
    <source>
        <dbReference type="EMBL" id="KAG1338940.1"/>
    </source>
</evidence>
<dbReference type="PANTHER" id="PTHR37758">
    <property type="entry name" value="OS03G0334300 PROTEIN"/>
    <property type="match status" value="1"/>
</dbReference>
<feature type="compositionally biased region" description="Basic and acidic residues" evidence="1">
    <location>
        <begin position="134"/>
        <end position="153"/>
    </location>
</feature>
<evidence type="ECO:0000313" key="3">
    <source>
        <dbReference type="Proteomes" id="UP000797356"/>
    </source>
</evidence>
<dbReference type="Proteomes" id="UP000797356">
    <property type="component" value="Chromosome 4"/>
</dbReference>
<sequence length="153" mass="17415">MDAVYRLTIFSSYPSLPFNHKPDPSFYARFITSNASPSFVAVRPPRSLAHRISTSWTRRANPEFGASKYRIQEEDPGPEKEGEDGARVGDEEELEEKLEGLEEEAIAGRDEGRAPTDYDRRAHIFLESSRVFRALKDRNGQPTTDDSKNHRSE</sequence>
<accession>A0A8K0I6Q6</accession>
<evidence type="ECO:0000256" key="1">
    <source>
        <dbReference type="SAM" id="MobiDB-lite"/>
    </source>
</evidence>
<feature type="region of interest" description="Disordered" evidence="1">
    <location>
        <begin position="132"/>
        <end position="153"/>
    </location>
</feature>
<dbReference type="GO" id="GO:0009507">
    <property type="term" value="C:chloroplast"/>
    <property type="evidence" value="ECO:0007669"/>
    <property type="project" value="TreeGrafter"/>
</dbReference>
<organism evidence="2 3">
    <name type="scientific">Cocos nucifera</name>
    <name type="common">Coconut palm</name>
    <dbReference type="NCBI Taxonomy" id="13894"/>
    <lineage>
        <taxon>Eukaryota</taxon>
        <taxon>Viridiplantae</taxon>
        <taxon>Streptophyta</taxon>
        <taxon>Embryophyta</taxon>
        <taxon>Tracheophyta</taxon>
        <taxon>Spermatophyta</taxon>
        <taxon>Magnoliopsida</taxon>
        <taxon>Liliopsida</taxon>
        <taxon>Arecaceae</taxon>
        <taxon>Arecoideae</taxon>
        <taxon>Cocoseae</taxon>
        <taxon>Attaleinae</taxon>
        <taxon>Cocos</taxon>
    </lineage>
</organism>
<reference evidence="2" key="2">
    <citation type="submission" date="2019-07" db="EMBL/GenBank/DDBJ databases">
        <authorList>
            <person name="Yang Y."/>
            <person name="Bocs S."/>
            <person name="Baudouin L."/>
        </authorList>
    </citation>
    <scope>NUCLEOTIDE SEQUENCE</scope>
    <source>
        <tissue evidence="2">Spear leaf of Hainan Tall coconut</tissue>
    </source>
</reference>
<dbReference type="AlphaFoldDB" id="A0A8K0I6Q6"/>
<protein>
    <submittedName>
        <fullName evidence="2">Uncharacterized protein</fullName>
    </submittedName>
</protein>
<feature type="compositionally biased region" description="Acidic residues" evidence="1">
    <location>
        <begin position="90"/>
        <end position="105"/>
    </location>
</feature>
<dbReference type="EMBL" id="CM017875">
    <property type="protein sequence ID" value="KAG1338940.1"/>
    <property type="molecule type" value="Genomic_DNA"/>
</dbReference>
<feature type="compositionally biased region" description="Basic and acidic residues" evidence="1">
    <location>
        <begin position="106"/>
        <end position="120"/>
    </location>
</feature>